<comment type="caution">
    <text evidence="10">The sequence shown here is derived from an EMBL/GenBank/DDBJ whole genome shotgun (WGS) entry which is preliminary data.</text>
</comment>
<evidence type="ECO:0000256" key="6">
    <source>
        <dbReference type="ARBA" id="ARBA00022857"/>
    </source>
</evidence>
<dbReference type="Proteomes" id="UP000034681">
    <property type="component" value="Unassembled WGS sequence"/>
</dbReference>
<dbReference type="GO" id="GO:0005524">
    <property type="term" value="F:ATP binding"/>
    <property type="evidence" value="ECO:0007669"/>
    <property type="project" value="UniProtKB-KW"/>
</dbReference>
<evidence type="ECO:0000256" key="9">
    <source>
        <dbReference type="HAMAP-Rule" id="MF_00361"/>
    </source>
</evidence>
<keyword evidence="4 9" id="KW-0418">Kinase</keyword>
<dbReference type="EMBL" id="AJTX02000006">
    <property type="protein sequence ID" value="KKI99248.1"/>
    <property type="molecule type" value="Genomic_DNA"/>
</dbReference>
<comment type="subcellular location">
    <subcellularLocation>
        <location evidence="9">Cytoplasm</location>
    </subcellularLocation>
</comment>
<dbReference type="GO" id="GO:0019674">
    <property type="term" value="P:NAD+ metabolic process"/>
    <property type="evidence" value="ECO:0007669"/>
    <property type="project" value="InterPro"/>
</dbReference>
<dbReference type="eggNOG" id="COG0061">
    <property type="taxonomic scope" value="Bacteria"/>
</dbReference>
<evidence type="ECO:0000313" key="10">
    <source>
        <dbReference type="EMBL" id="KKI99248.1"/>
    </source>
</evidence>
<keyword evidence="7 9" id="KW-0520">NAD</keyword>
<evidence type="ECO:0000256" key="2">
    <source>
        <dbReference type="ARBA" id="ARBA00022679"/>
    </source>
</evidence>
<evidence type="ECO:0000256" key="5">
    <source>
        <dbReference type="ARBA" id="ARBA00022840"/>
    </source>
</evidence>
<protein>
    <recommendedName>
        <fullName evidence="9">NAD kinase</fullName>
        <ecNumber evidence="9">2.7.1.23</ecNumber>
    </recommendedName>
    <alternativeName>
        <fullName evidence="9">ATP-dependent NAD kinase</fullName>
    </alternativeName>
</protein>
<dbReference type="Gene3D" id="2.60.200.30">
    <property type="entry name" value="Probable inorganic polyphosphate/atp-NAD kinase, domain 2"/>
    <property type="match status" value="1"/>
</dbReference>
<comment type="similarity">
    <text evidence="9">Belongs to the NAD kinase family.</text>
</comment>
<keyword evidence="11" id="KW-1185">Reference proteome</keyword>
<comment type="caution">
    <text evidence="9">Lacks conserved residue(s) required for the propagation of feature annotation.</text>
</comment>
<feature type="binding site" evidence="9">
    <location>
        <begin position="152"/>
        <end position="153"/>
    </location>
    <ligand>
        <name>NAD(+)</name>
        <dbReference type="ChEBI" id="CHEBI:57540"/>
    </ligand>
</feature>
<evidence type="ECO:0000256" key="8">
    <source>
        <dbReference type="ARBA" id="ARBA00047925"/>
    </source>
</evidence>
<evidence type="ECO:0000256" key="1">
    <source>
        <dbReference type="ARBA" id="ARBA00022490"/>
    </source>
</evidence>
<dbReference type="InterPro" id="IPR016064">
    <property type="entry name" value="NAD/diacylglycerol_kinase_sf"/>
</dbReference>
<comment type="function">
    <text evidence="9">Involved in the regulation of the intracellular balance of NAD and NADP, and is a key enzyme in the biosynthesis of NADP. Catalyzes specifically the phosphorylation on 2'-hydroxyl of the adenosine moiety of NAD to yield NADP.</text>
</comment>
<dbReference type="PANTHER" id="PTHR20275:SF13">
    <property type="entry name" value="NAD KINASE 2"/>
    <property type="match status" value="1"/>
</dbReference>
<dbReference type="GO" id="GO:0005737">
    <property type="term" value="C:cytoplasm"/>
    <property type="evidence" value="ECO:0007669"/>
    <property type="project" value="UniProtKB-SubCell"/>
</dbReference>
<keyword evidence="2 9" id="KW-0808">Transferase</keyword>
<evidence type="ECO:0000256" key="4">
    <source>
        <dbReference type="ARBA" id="ARBA00022777"/>
    </source>
</evidence>
<dbReference type="EC" id="2.7.1.23" evidence="9"/>
<keyword evidence="3 9" id="KW-0547">Nucleotide-binding</keyword>
<dbReference type="Pfam" id="PF20143">
    <property type="entry name" value="NAD_kinase_C"/>
    <property type="match status" value="1"/>
</dbReference>
<dbReference type="AlphaFoldDB" id="A0A0M2PX49"/>
<dbReference type="InterPro" id="IPR017438">
    <property type="entry name" value="ATP-NAD_kinase_N"/>
</dbReference>
<feature type="active site" description="Proton acceptor" evidence="9">
    <location>
        <position position="78"/>
    </location>
</feature>
<feature type="binding site" evidence="9">
    <location>
        <position position="182"/>
    </location>
    <ligand>
        <name>NAD(+)</name>
        <dbReference type="ChEBI" id="CHEBI:57540"/>
    </ligand>
</feature>
<dbReference type="SUPFAM" id="SSF111331">
    <property type="entry name" value="NAD kinase/diacylglycerol kinase-like"/>
    <property type="match status" value="1"/>
</dbReference>
<evidence type="ECO:0000313" key="11">
    <source>
        <dbReference type="Proteomes" id="UP000034681"/>
    </source>
</evidence>
<comment type="cofactor">
    <cofactor evidence="9">
        <name>a divalent metal cation</name>
        <dbReference type="ChEBI" id="CHEBI:60240"/>
    </cofactor>
</comment>
<dbReference type="Gene3D" id="3.40.50.10330">
    <property type="entry name" value="Probable inorganic polyphosphate/atp-NAD kinase, domain 1"/>
    <property type="match status" value="1"/>
</dbReference>
<dbReference type="GO" id="GO:0003951">
    <property type="term" value="F:NAD+ kinase activity"/>
    <property type="evidence" value="ECO:0007669"/>
    <property type="project" value="UniProtKB-UniRule"/>
</dbReference>
<accession>A0A0M2PX49</accession>
<dbReference type="PANTHER" id="PTHR20275">
    <property type="entry name" value="NAD KINASE"/>
    <property type="match status" value="1"/>
</dbReference>
<dbReference type="InterPro" id="IPR017437">
    <property type="entry name" value="ATP-NAD_kinase_PpnK-typ_C"/>
</dbReference>
<feature type="binding site" evidence="9">
    <location>
        <begin position="193"/>
        <end position="198"/>
    </location>
    <ligand>
        <name>NAD(+)</name>
        <dbReference type="ChEBI" id="CHEBI:57540"/>
    </ligand>
</feature>
<dbReference type="GO" id="GO:0051287">
    <property type="term" value="F:NAD binding"/>
    <property type="evidence" value="ECO:0007669"/>
    <property type="project" value="UniProtKB-ARBA"/>
</dbReference>
<dbReference type="InterPro" id="IPR002504">
    <property type="entry name" value="NADK"/>
</dbReference>
<dbReference type="GO" id="GO:0006741">
    <property type="term" value="P:NADP+ biosynthetic process"/>
    <property type="evidence" value="ECO:0007669"/>
    <property type="project" value="UniProtKB-UniRule"/>
</dbReference>
<dbReference type="STRING" id="317619.GCA_000332315_02383"/>
<comment type="catalytic activity">
    <reaction evidence="8 9">
        <text>NAD(+) + ATP = ADP + NADP(+) + H(+)</text>
        <dbReference type="Rhea" id="RHEA:18629"/>
        <dbReference type="ChEBI" id="CHEBI:15378"/>
        <dbReference type="ChEBI" id="CHEBI:30616"/>
        <dbReference type="ChEBI" id="CHEBI:57540"/>
        <dbReference type="ChEBI" id="CHEBI:58349"/>
        <dbReference type="ChEBI" id="CHEBI:456216"/>
        <dbReference type="EC" id="2.7.1.23"/>
    </reaction>
</comment>
<name>A0A0M2PX49_PROHO</name>
<feature type="binding site" evidence="9">
    <location>
        <begin position="78"/>
        <end position="79"/>
    </location>
    <ligand>
        <name>NAD(+)</name>
        <dbReference type="ChEBI" id="CHEBI:57540"/>
    </ligand>
</feature>
<dbReference type="HAMAP" id="MF_00361">
    <property type="entry name" value="NAD_kinase"/>
    <property type="match status" value="1"/>
</dbReference>
<sequence length="305" mass="32652">MPKAGIIYNDSKSTACETAKAIEQHLTTQGWEVQTALGVGGILGYASPESPVCHTPIDSLVPPGFGPEMAFALVLGGDGTVLAACRQLAPVGIPILAINTGHMGFLTETYLNNLIPAITATVAGDYSIEERTMLTVEARRHNTTFWEALCLNEMVLHREPLTSMCHFEIEVGHHAPVDIAADGIIVSTPTGSTAYSLSAGGPVVTPGVPVLQLVPICPHSLASRALVFADSEPVMILPAIPNRLVMVVDGNGGCYIFPEDQVRISKSPYVARFIRLQNPEFFRILREKLGWGLPHIAKPTSVEIP</sequence>
<organism evidence="10 11">
    <name type="scientific">Prochlorothrix hollandica PCC 9006 = CALU 1027</name>
    <dbReference type="NCBI Taxonomy" id="317619"/>
    <lineage>
        <taxon>Bacteria</taxon>
        <taxon>Bacillati</taxon>
        <taxon>Cyanobacteriota</taxon>
        <taxon>Cyanophyceae</taxon>
        <taxon>Prochlorotrichales</taxon>
        <taxon>Prochlorotrichaceae</taxon>
        <taxon>Prochlorothrix</taxon>
    </lineage>
</organism>
<dbReference type="GO" id="GO:0046872">
    <property type="term" value="F:metal ion binding"/>
    <property type="evidence" value="ECO:0007669"/>
    <property type="project" value="UniProtKB-UniRule"/>
</dbReference>
<reference evidence="10" key="1">
    <citation type="submission" date="2012-04" db="EMBL/GenBank/DDBJ databases">
        <authorList>
            <person name="Borisov I.G."/>
            <person name="Ivanikova N.V."/>
            <person name="Pinevich A.V."/>
        </authorList>
    </citation>
    <scope>NUCLEOTIDE SEQUENCE</scope>
    <source>
        <strain evidence="10">CALU 1027</strain>
    </source>
</reference>
<keyword evidence="6 9" id="KW-0521">NADP</keyword>
<dbReference type="NCBIfam" id="NF002732">
    <property type="entry name" value="PRK02649.1"/>
    <property type="match status" value="1"/>
</dbReference>
<evidence type="ECO:0000256" key="7">
    <source>
        <dbReference type="ARBA" id="ARBA00023027"/>
    </source>
</evidence>
<feature type="binding site" evidence="9">
    <location>
        <position position="251"/>
    </location>
    <ligand>
        <name>NAD(+)</name>
        <dbReference type="ChEBI" id="CHEBI:57540"/>
    </ligand>
</feature>
<keyword evidence="5 9" id="KW-0067">ATP-binding</keyword>
<keyword evidence="1 9" id="KW-0963">Cytoplasm</keyword>
<dbReference type="OrthoDB" id="9774737at2"/>
<gene>
    <name evidence="10" type="primary">ppnK</name>
    <name evidence="9" type="synonym">nadK</name>
    <name evidence="10" type="ORF">PROH_16040</name>
</gene>
<evidence type="ECO:0000256" key="3">
    <source>
        <dbReference type="ARBA" id="ARBA00022741"/>
    </source>
</evidence>
<proteinExistence type="inferred from homology"/>
<dbReference type="RefSeq" id="WP_017712760.1">
    <property type="nucleotide sequence ID" value="NZ_KB235937.1"/>
</dbReference>
<dbReference type="Pfam" id="PF01513">
    <property type="entry name" value="NAD_kinase"/>
    <property type="match status" value="1"/>
</dbReference>